<dbReference type="EMBL" id="LCFB01000006">
    <property type="protein sequence ID" value="KKS85595.1"/>
    <property type="molecule type" value="Genomic_DNA"/>
</dbReference>
<evidence type="ECO:0000313" key="1">
    <source>
        <dbReference type="EMBL" id="KKS85595.1"/>
    </source>
</evidence>
<dbReference type="Proteomes" id="UP000034543">
    <property type="component" value="Unassembled WGS sequence"/>
</dbReference>
<protein>
    <recommendedName>
        <fullName evidence="3">Nucleotidyl transferase AbiEii/AbiGii toxin family protein</fullName>
    </recommendedName>
</protein>
<dbReference type="AlphaFoldDB" id="A0A0G1CII3"/>
<organism evidence="1 2">
    <name type="scientific">Candidatus Gottesmanbacteria bacterium GW2011_GWA1_43_11</name>
    <dbReference type="NCBI Taxonomy" id="1618436"/>
    <lineage>
        <taxon>Bacteria</taxon>
        <taxon>Candidatus Gottesmaniibacteriota</taxon>
    </lineage>
</organism>
<dbReference type="Pfam" id="PF08843">
    <property type="entry name" value="AbiEii"/>
    <property type="match status" value="1"/>
</dbReference>
<dbReference type="Gene3D" id="3.10.450.620">
    <property type="entry name" value="JHP933, nucleotidyltransferase-like core domain"/>
    <property type="match status" value="1"/>
</dbReference>
<evidence type="ECO:0000313" key="2">
    <source>
        <dbReference type="Proteomes" id="UP000034543"/>
    </source>
</evidence>
<accession>A0A0G1CII3</accession>
<dbReference type="STRING" id="1618436.UV59_C0006G0051"/>
<proteinExistence type="predicted"/>
<name>A0A0G1CII3_9BACT</name>
<sequence>MGKTILTPKQHHFLELISTDQEITRNFYLTGGTALAEFYYQHRLSEDIDLFCETQEVDAEVVDAFLKRIGPLPHVPHIKRSQFMGLVSYLLTYADGSELKVDFNYYPFPRIEKGTTYKTLSVDSVYDIAVNKVHTMFMKARSRDFIDLYFILTKENYSIDRLILDAKAKFDWDIDRTTLASQFLRSSEFPETPTMLVPFDPKAMEEFFLKLAKSLKADIFVP</sequence>
<gene>
    <name evidence="1" type="ORF">UV59_C0006G0051</name>
</gene>
<reference evidence="1 2" key="1">
    <citation type="journal article" date="2015" name="Nature">
        <title>rRNA introns, odd ribosomes, and small enigmatic genomes across a large radiation of phyla.</title>
        <authorList>
            <person name="Brown C.T."/>
            <person name="Hug L.A."/>
            <person name="Thomas B.C."/>
            <person name="Sharon I."/>
            <person name="Castelle C.J."/>
            <person name="Singh A."/>
            <person name="Wilkins M.J."/>
            <person name="Williams K.H."/>
            <person name="Banfield J.F."/>
        </authorList>
    </citation>
    <scope>NUCLEOTIDE SEQUENCE [LARGE SCALE GENOMIC DNA]</scope>
</reference>
<dbReference type="InterPro" id="IPR014942">
    <property type="entry name" value="AbiEii"/>
</dbReference>
<comment type="caution">
    <text evidence="1">The sequence shown here is derived from an EMBL/GenBank/DDBJ whole genome shotgun (WGS) entry which is preliminary data.</text>
</comment>
<evidence type="ECO:0008006" key="3">
    <source>
        <dbReference type="Google" id="ProtNLM"/>
    </source>
</evidence>